<evidence type="ECO:0000256" key="3">
    <source>
        <dbReference type="ARBA" id="ARBA00023143"/>
    </source>
</evidence>
<keyword evidence="3" id="KW-0975">Bacterial flagellum</keyword>
<dbReference type="GO" id="GO:0035438">
    <property type="term" value="F:cyclic-di-GMP binding"/>
    <property type="evidence" value="ECO:0007669"/>
    <property type="project" value="InterPro"/>
</dbReference>
<evidence type="ECO:0000259" key="4">
    <source>
        <dbReference type="Pfam" id="PF07238"/>
    </source>
</evidence>
<organism evidence="6 7">
    <name type="scientific">Candidatus Desulfobia pelagia</name>
    <dbReference type="NCBI Taxonomy" id="2841692"/>
    <lineage>
        <taxon>Bacteria</taxon>
        <taxon>Pseudomonadati</taxon>
        <taxon>Thermodesulfobacteriota</taxon>
        <taxon>Desulfobulbia</taxon>
        <taxon>Desulfobulbales</taxon>
        <taxon>Desulfobulbaceae</taxon>
        <taxon>Candidatus Desulfobia</taxon>
    </lineage>
</organism>
<comment type="caution">
    <text evidence="6">The sequence shown here is derived from an EMBL/GenBank/DDBJ whole genome shotgun (WGS) entry which is preliminary data.</text>
</comment>
<dbReference type="Gene3D" id="2.30.110.10">
    <property type="entry name" value="Electron Transport, Fmn-binding Protein, Chain A"/>
    <property type="match status" value="1"/>
</dbReference>
<sequence>MKEKLFNEGVRLALEIGLNLKVELEGVDLPLESSFVGFINEFIIITPPAPYGQIRHKLFDGAEMLIRYFYNGTIFAFQTKLFAHVEKPINLLFIEYPKLIQKSELRSEKRATCYVETTFVSGEKENKGAILDITRTGCQCRIRRRDNKFLIPFKVNDLVLLKAKFPGVKTPMEIHGVVKNIRSSNIETNFGMMFHENTTEVTQKVITWYISTIENFASSHEVQIKLP</sequence>
<keyword evidence="2" id="KW-0547">Nucleotide-binding</keyword>
<gene>
    <name evidence="6" type="ORF">H8E41_03025</name>
</gene>
<dbReference type="InterPro" id="IPR009926">
    <property type="entry name" value="T3SS_YcgR_PilZN"/>
</dbReference>
<protein>
    <submittedName>
        <fullName evidence="6">Flagellar brake protein</fullName>
    </submittedName>
</protein>
<evidence type="ECO:0000256" key="1">
    <source>
        <dbReference type="ARBA" id="ARBA00022636"/>
    </source>
</evidence>
<evidence type="ECO:0000313" key="7">
    <source>
        <dbReference type="Proteomes" id="UP000614424"/>
    </source>
</evidence>
<name>A0A8J6TEV4_9BACT</name>
<keyword evidence="6" id="KW-0966">Cell projection</keyword>
<proteinExistence type="predicted"/>
<dbReference type="EMBL" id="JACNJZ010000058">
    <property type="protein sequence ID" value="MBC8316850.1"/>
    <property type="molecule type" value="Genomic_DNA"/>
</dbReference>
<dbReference type="InterPro" id="IPR009875">
    <property type="entry name" value="PilZ_domain"/>
</dbReference>
<keyword evidence="1" id="KW-0973">c-di-GMP</keyword>
<dbReference type="Pfam" id="PF07238">
    <property type="entry name" value="PilZ"/>
    <property type="match status" value="1"/>
</dbReference>
<keyword evidence="6" id="KW-0969">Cilium</keyword>
<evidence type="ECO:0000259" key="5">
    <source>
        <dbReference type="Pfam" id="PF12945"/>
    </source>
</evidence>
<dbReference type="InterPro" id="IPR012349">
    <property type="entry name" value="Split_barrel_FMN-bd"/>
</dbReference>
<feature type="domain" description="Type III secretion system flagellar brake protein YcgR PilZN" evidence="5">
    <location>
        <begin position="15"/>
        <end position="97"/>
    </location>
</feature>
<accession>A0A8J6TEV4</accession>
<dbReference type="SUPFAM" id="SSF141371">
    <property type="entry name" value="PilZ domain-like"/>
    <property type="match status" value="2"/>
</dbReference>
<evidence type="ECO:0000256" key="2">
    <source>
        <dbReference type="ARBA" id="ARBA00022741"/>
    </source>
</evidence>
<evidence type="ECO:0000313" key="6">
    <source>
        <dbReference type="EMBL" id="MBC8316850.1"/>
    </source>
</evidence>
<reference evidence="6 7" key="1">
    <citation type="submission" date="2020-08" db="EMBL/GenBank/DDBJ databases">
        <title>Bridging the membrane lipid divide: bacteria of the FCB group superphylum have the potential to synthesize archaeal ether lipids.</title>
        <authorList>
            <person name="Villanueva L."/>
            <person name="Von Meijenfeldt F.A.B."/>
            <person name="Westbye A.B."/>
            <person name="Yadav S."/>
            <person name="Hopmans E.C."/>
            <person name="Dutilh B.E."/>
            <person name="Sinninghe Damste J.S."/>
        </authorList>
    </citation>
    <scope>NUCLEOTIDE SEQUENCE [LARGE SCALE GENOMIC DNA]</scope>
    <source>
        <strain evidence="6">NIOZ-UU47</strain>
    </source>
</reference>
<dbReference type="Gene3D" id="2.40.10.220">
    <property type="entry name" value="predicted glycosyltransferase like domains"/>
    <property type="match status" value="1"/>
</dbReference>
<dbReference type="Proteomes" id="UP000614424">
    <property type="component" value="Unassembled WGS sequence"/>
</dbReference>
<feature type="domain" description="PilZ" evidence="4">
    <location>
        <begin position="105"/>
        <end position="209"/>
    </location>
</feature>
<dbReference type="AlphaFoldDB" id="A0A8J6TEV4"/>
<keyword evidence="6" id="KW-0282">Flagellum</keyword>
<dbReference type="Pfam" id="PF12945">
    <property type="entry name" value="PilZNR"/>
    <property type="match status" value="1"/>
</dbReference>